<sequence length="730" mass="83468">MPENLRSFVTAKEVLAVAQHMHGAEVQVVDYEVEKATTSVQGFLSNILRVTYNAKVGQQDVTSKFVVKRKPILESQQSMVDEMQAFEHEIGFFKLCVPMLRERCPDLPAVTCYLIDEENSIIYMEDLKESGYVALVRCIGDLKYNLLTEQHMDMIMRTLAKFHSASLGVDWKQKVPDVFKSDTMFTTAAEMSRKFVRLSAEKALVPITQYHFKGNEYYARSSRWTMSEDFFLVLKAICEPDEAGLNVVCHGDSWANNMMFKICRYTPGNRDLMYFLYMVCSADMRKKSEKRLLLTYWNAFLEECKERKVPVQQDWEQFYLNFDRNRAFGLMMAICMRPSIFVKGTFPEGDEALTDDHISSMLEGGSEVSDTIREFDSNPEFRAEMISLVEETAELYYKYYTGKVYFKRRASSRLKDSIHSATIHTGKNAYSIMLLRPSCRSAVSPLLPLLSSKVLKPDVQASVAKSRALFKASKIACWKCGADKPLDNFFCNKCSALQEPNQSSTYFQMLGVDRKFDLKVADLTKKFRSLQNLVHPDKFGNKSQDELQHSETLSALLNQAYKTLLKPLDRGLYLLSLEGMSIEEGTIEMDPAFLMQIMELNEELEAASSSQAILKLAERNAKILDGYTRNIDSAFAEKNLEKAKKLLAEMKYYASLDEKIKELKRIFARCGTSVVKFFRAIWNLPIATQQGAATGVREFCCLLVSSQNCKVKNASHVWHVIFWTLQPVRP</sequence>
<dbReference type="InterPro" id="IPR004119">
    <property type="entry name" value="EcKL"/>
</dbReference>
<evidence type="ECO:0000256" key="2">
    <source>
        <dbReference type="ARBA" id="ARBA00023186"/>
    </source>
</evidence>
<proteinExistence type="inferred from homology"/>
<organism evidence="4 5">
    <name type="scientific">Cloeon dipterum</name>
    <dbReference type="NCBI Taxonomy" id="197152"/>
    <lineage>
        <taxon>Eukaryota</taxon>
        <taxon>Metazoa</taxon>
        <taxon>Ecdysozoa</taxon>
        <taxon>Arthropoda</taxon>
        <taxon>Hexapoda</taxon>
        <taxon>Insecta</taxon>
        <taxon>Pterygota</taxon>
        <taxon>Palaeoptera</taxon>
        <taxon>Ephemeroptera</taxon>
        <taxon>Pisciforma</taxon>
        <taxon>Baetidae</taxon>
        <taxon>Cloeon</taxon>
    </lineage>
</organism>
<dbReference type="InterPro" id="IPR036386">
    <property type="entry name" value="HscB_C_sf"/>
</dbReference>
<keyword evidence="2" id="KW-0143">Chaperone</keyword>
<dbReference type="InterPro" id="IPR009073">
    <property type="entry name" value="HscB_oligo_C"/>
</dbReference>
<dbReference type="Gene3D" id="1.20.1280.20">
    <property type="entry name" value="HscB, C-terminal domain"/>
    <property type="match status" value="1"/>
</dbReference>
<dbReference type="InterPro" id="IPR001623">
    <property type="entry name" value="DnaJ_domain"/>
</dbReference>
<dbReference type="AlphaFoldDB" id="A0A8S1DDV6"/>
<dbReference type="GO" id="GO:0005739">
    <property type="term" value="C:mitochondrion"/>
    <property type="evidence" value="ECO:0007669"/>
    <property type="project" value="TreeGrafter"/>
</dbReference>
<dbReference type="GO" id="GO:0001671">
    <property type="term" value="F:ATPase activator activity"/>
    <property type="evidence" value="ECO:0007669"/>
    <property type="project" value="InterPro"/>
</dbReference>
<feature type="domain" description="J" evidence="3">
    <location>
        <begin position="505"/>
        <end position="577"/>
    </location>
</feature>
<comment type="caution">
    <text evidence="4">The sequence shown here is derived from an EMBL/GenBank/DDBJ whole genome shotgun (WGS) entry which is preliminary data.</text>
</comment>
<name>A0A8S1DDV6_9INSE</name>
<dbReference type="SUPFAM" id="SSF46565">
    <property type="entry name" value="Chaperone J-domain"/>
    <property type="match status" value="1"/>
</dbReference>
<protein>
    <recommendedName>
        <fullName evidence="3">J domain-containing protein</fullName>
    </recommendedName>
</protein>
<comment type="similarity">
    <text evidence="1">Belongs to the HscB family.</text>
</comment>
<evidence type="ECO:0000313" key="5">
    <source>
        <dbReference type="Proteomes" id="UP000494165"/>
    </source>
</evidence>
<dbReference type="NCBIfam" id="TIGR00714">
    <property type="entry name" value="hscB"/>
    <property type="match status" value="1"/>
</dbReference>
<gene>
    <name evidence="4" type="ORF">CLODIP_2_CD11858</name>
</gene>
<dbReference type="GO" id="GO:0051259">
    <property type="term" value="P:protein complex oligomerization"/>
    <property type="evidence" value="ECO:0007669"/>
    <property type="project" value="InterPro"/>
</dbReference>
<dbReference type="CDD" id="cd06257">
    <property type="entry name" value="DnaJ"/>
    <property type="match status" value="1"/>
</dbReference>
<dbReference type="EMBL" id="CADEPI010000213">
    <property type="protein sequence ID" value="CAB3380628.1"/>
    <property type="molecule type" value="Genomic_DNA"/>
</dbReference>
<dbReference type="InterPro" id="IPR036869">
    <property type="entry name" value="J_dom_sf"/>
</dbReference>
<dbReference type="PANTHER" id="PTHR14021:SF15">
    <property type="entry name" value="IRON-SULFUR CLUSTER CO-CHAPERONE PROTEIN HSCB"/>
    <property type="match status" value="1"/>
</dbReference>
<accession>A0A8S1DDV6</accession>
<dbReference type="PANTHER" id="PTHR14021">
    <property type="entry name" value="IRON-SULFUR CLUSTER CO-CHAPERONE PROTEIN HSCB"/>
    <property type="match status" value="1"/>
</dbReference>
<dbReference type="Pfam" id="PF07743">
    <property type="entry name" value="HSCB_C"/>
    <property type="match status" value="1"/>
</dbReference>
<dbReference type="SUPFAM" id="SSF47144">
    <property type="entry name" value="HSC20 (HSCB), C-terminal oligomerisation domain"/>
    <property type="match status" value="1"/>
</dbReference>
<dbReference type="SMART" id="SM00271">
    <property type="entry name" value="DnaJ"/>
    <property type="match status" value="1"/>
</dbReference>
<dbReference type="InterPro" id="IPR015897">
    <property type="entry name" value="CHK_kinase-like"/>
</dbReference>
<evidence type="ECO:0000259" key="3">
    <source>
        <dbReference type="PROSITE" id="PS50076"/>
    </source>
</evidence>
<dbReference type="SMART" id="SM00587">
    <property type="entry name" value="CHK"/>
    <property type="match status" value="1"/>
</dbReference>
<dbReference type="GO" id="GO:0051087">
    <property type="term" value="F:protein-folding chaperone binding"/>
    <property type="evidence" value="ECO:0007669"/>
    <property type="project" value="InterPro"/>
</dbReference>
<dbReference type="PROSITE" id="PS50076">
    <property type="entry name" value="DNAJ_2"/>
    <property type="match status" value="1"/>
</dbReference>
<dbReference type="InterPro" id="IPR004640">
    <property type="entry name" value="HscB"/>
</dbReference>
<dbReference type="Pfam" id="PF02958">
    <property type="entry name" value="EcKL"/>
    <property type="match status" value="1"/>
</dbReference>
<evidence type="ECO:0000313" key="4">
    <source>
        <dbReference type="EMBL" id="CAB3380628.1"/>
    </source>
</evidence>
<dbReference type="OrthoDB" id="448954at2759"/>
<dbReference type="Gene3D" id="1.10.287.110">
    <property type="entry name" value="DnaJ domain"/>
    <property type="match status" value="1"/>
</dbReference>
<dbReference type="SUPFAM" id="SSF56112">
    <property type="entry name" value="Protein kinase-like (PK-like)"/>
    <property type="match status" value="1"/>
</dbReference>
<keyword evidence="5" id="KW-1185">Reference proteome</keyword>
<evidence type="ECO:0000256" key="1">
    <source>
        <dbReference type="ARBA" id="ARBA00010476"/>
    </source>
</evidence>
<dbReference type="InterPro" id="IPR011009">
    <property type="entry name" value="Kinase-like_dom_sf"/>
</dbReference>
<dbReference type="Proteomes" id="UP000494165">
    <property type="component" value="Unassembled WGS sequence"/>
</dbReference>
<dbReference type="GO" id="GO:0044571">
    <property type="term" value="P:[2Fe-2S] cluster assembly"/>
    <property type="evidence" value="ECO:0007669"/>
    <property type="project" value="InterPro"/>
</dbReference>
<reference evidence="4 5" key="1">
    <citation type="submission" date="2020-04" db="EMBL/GenBank/DDBJ databases">
        <authorList>
            <person name="Alioto T."/>
            <person name="Alioto T."/>
            <person name="Gomez Garrido J."/>
        </authorList>
    </citation>
    <scope>NUCLEOTIDE SEQUENCE [LARGE SCALE GENOMIC DNA]</scope>
</reference>